<dbReference type="GO" id="GO:0022857">
    <property type="term" value="F:transmembrane transporter activity"/>
    <property type="evidence" value="ECO:0007669"/>
    <property type="project" value="InterPro"/>
</dbReference>
<reference evidence="7" key="1">
    <citation type="submission" date="2014-09" db="EMBL/GenBank/DDBJ databases">
        <authorList>
            <person name="Gomez-Valero L."/>
        </authorList>
    </citation>
    <scope>NUCLEOTIDE SEQUENCE [LARGE SCALE GENOMIC DNA]</scope>
    <source>
        <strain evidence="7">ATCC700992</strain>
    </source>
</reference>
<evidence type="ECO:0000256" key="3">
    <source>
        <dbReference type="ARBA" id="ARBA00023136"/>
    </source>
</evidence>
<dbReference type="RefSeq" id="WP_045095730.1">
    <property type="nucleotide sequence ID" value="NZ_LN614827.1"/>
</dbReference>
<feature type="transmembrane region" description="Helical" evidence="4">
    <location>
        <begin position="372"/>
        <end position="392"/>
    </location>
</feature>
<dbReference type="Proteomes" id="UP000032430">
    <property type="component" value="Chromosome I"/>
</dbReference>
<keyword evidence="7" id="KW-1185">Reference proteome</keyword>
<dbReference type="Pfam" id="PF07690">
    <property type="entry name" value="MFS_1"/>
    <property type="match status" value="2"/>
</dbReference>
<dbReference type="InterPro" id="IPR036259">
    <property type="entry name" value="MFS_trans_sf"/>
</dbReference>
<dbReference type="CDD" id="cd17370">
    <property type="entry name" value="MFS_MJ1317_like"/>
    <property type="match status" value="1"/>
</dbReference>
<dbReference type="PROSITE" id="PS50850">
    <property type="entry name" value="MFS"/>
    <property type="match status" value="1"/>
</dbReference>
<evidence type="ECO:0000256" key="2">
    <source>
        <dbReference type="ARBA" id="ARBA00022989"/>
    </source>
</evidence>
<protein>
    <recommendedName>
        <fullName evidence="5">Major facilitator superfamily (MFS) profile domain-containing protein</fullName>
    </recommendedName>
</protein>
<dbReference type="KEGG" id="lfa:LFA_1786"/>
<keyword evidence="2 4" id="KW-1133">Transmembrane helix</keyword>
<feature type="transmembrane region" description="Helical" evidence="4">
    <location>
        <begin position="214"/>
        <end position="233"/>
    </location>
</feature>
<dbReference type="PANTHER" id="PTHR23518:SF2">
    <property type="entry name" value="MAJOR FACILITATOR SUPERFAMILY TRANSPORTER"/>
    <property type="match status" value="1"/>
</dbReference>
<dbReference type="OrthoDB" id="9803985at2"/>
<dbReference type="STRING" id="1212491.LFA_1786"/>
<dbReference type="SUPFAM" id="SSF103473">
    <property type="entry name" value="MFS general substrate transporter"/>
    <property type="match status" value="1"/>
</dbReference>
<evidence type="ECO:0000313" key="7">
    <source>
        <dbReference type="Proteomes" id="UP000032430"/>
    </source>
</evidence>
<dbReference type="AlphaFoldDB" id="A0A098G6R9"/>
<feature type="transmembrane region" description="Helical" evidence="4">
    <location>
        <begin position="149"/>
        <end position="169"/>
    </location>
</feature>
<proteinExistence type="predicted"/>
<feature type="transmembrane region" description="Helical" evidence="4">
    <location>
        <begin position="344"/>
        <end position="366"/>
    </location>
</feature>
<feature type="transmembrane region" description="Helical" evidence="4">
    <location>
        <begin position="283"/>
        <end position="302"/>
    </location>
</feature>
<accession>A0A098G6R9</accession>
<keyword evidence="3 4" id="KW-0472">Membrane</keyword>
<feature type="domain" description="Major facilitator superfamily (MFS) profile" evidence="5">
    <location>
        <begin position="16"/>
        <end position="397"/>
    </location>
</feature>
<feature type="transmembrane region" description="Helical" evidence="4">
    <location>
        <begin position="87"/>
        <end position="111"/>
    </location>
</feature>
<evidence type="ECO:0000256" key="4">
    <source>
        <dbReference type="SAM" id="Phobius"/>
    </source>
</evidence>
<evidence type="ECO:0000259" key="5">
    <source>
        <dbReference type="PROSITE" id="PS50850"/>
    </source>
</evidence>
<dbReference type="HOGENOM" id="CLU_040020_1_0_6"/>
<dbReference type="PANTHER" id="PTHR23518">
    <property type="entry name" value="C-METHYLTRANSFERASE"/>
    <property type="match status" value="1"/>
</dbReference>
<evidence type="ECO:0000313" key="6">
    <source>
        <dbReference type="EMBL" id="CEG57185.1"/>
    </source>
</evidence>
<feature type="transmembrane region" description="Helical" evidence="4">
    <location>
        <begin position="6"/>
        <end position="26"/>
    </location>
</feature>
<name>A0A098G6R9_9GAMM</name>
<dbReference type="InterPro" id="IPR011701">
    <property type="entry name" value="MFS"/>
</dbReference>
<feature type="transmembrane region" description="Helical" evidence="4">
    <location>
        <begin position="38"/>
        <end position="67"/>
    </location>
</feature>
<organism evidence="6 7">
    <name type="scientific">Legionella fallonii LLAP-10</name>
    <dbReference type="NCBI Taxonomy" id="1212491"/>
    <lineage>
        <taxon>Bacteria</taxon>
        <taxon>Pseudomonadati</taxon>
        <taxon>Pseudomonadota</taxon>
        <taxon>Gammaproteobacteria</taxon>
        <taxon>Legionellales</taxon>
        <taxon>Legionellaceae</taxon>
        <taxon>Legionella</taxon>
    </lineage>
</organism>
<dbReference type="Gene3D" id="1.20.1250.20">
    <property type="entry name" value="MFS general substrate transporter like domains"/>
    <property type="match status" value="2"/>
</dbReference>
<dbReference type="InterPro" id="IPR020846">
    <property type="entry name" value="MFS_dom"/>
</dbReference>
<feature type="transmembrane region" description="Helical" evidence="4">
    <location>
        <begin position="175"/>
        <end position="194"/>
    </location>
</feature>
<keyword evidence="1 4" id="KW-0812">Transmembrane</keyword>
<sequence>MPRRPVLAVLSQIPSSIWVLGFVSLLMDVSSEMIHSLLPMFLVTALGASTITLGIIEGFAEATALIIKIFSGVLSDYLGKRKDIVLFGYGLSALTKPLFALTSSVTLVFIARITDRLGKGIRGAPRDALIADLAPEGLRGASFGLRQSLDTLGAVLGPLLAFCFMLLFASHFRMVFALAVIPALIAVLLIVVGVKEPQNTPHHKVLNPLSLSNLKLLSFSYWWVCGIGAMITLARFSEAFLVLRVMQGGVDMAIVPLFLVAMNIIYSLSAYPLGKLADQMSHANLLIIGLIALCIADLILAANNHWSYTLIGICFWGLHMGATQGLLAVMVADTSPLNLRGTAYGFFYLLSGIAMLLASIIAGLVWEKVGASFTFYLGAIFSFFACFALFFWKKSMCH</sequence>
<feature type="transmembrane region" description="Helical" evidence="4">
    <location>
        <begin position="308"/>
        <end position="332"/>
    </location>
</feature>
<feature type="transmembrane region" description="Helical" evidence="4">
    <location>
        <begin position="253"/>
        <end position="271"/>
    </location>
</feature>
<dbReference type="EMBL" id="LN614827">
    <property type="protein sequence ID" value="CEG57185.1"/>
    <property type="molecule type" value="Genomic_DNA"/>
</dbReference>
<gene>
    <name evidence="6" type="ORF">LFA_1786</name>
</gene>
<evidence type="ECO:0000256" key="1">
    <source>
        <dbReference type="ARBA" id="ARBA00022692"/>
    </source>
</evidence>